<evidence type="ECO:0000313" key="3">
    <source>
        <dbReference type="EMBL" id="MHS97322.1"/>
    </source>
</evidence>
<name>A0A3L2L470_SALER</name>
<accession>A0A3L2L470</accession>
<dbReference type="Pfam" id="PF04151">
    <property type="entry name" value="PPC"/>
    <property type="match status" value="1"/>
</dbReference>
<organism evidence="3">
    <name type="scientific">Salmonella enterica</name>
    <name type="common">Salmonella choleraesuis</name>
    <dbReference type="NCBI Taxonomy" id="28901"/>
    <lineage>
        <taxon>Bacteria</taxon>
        <taxon>Pseudomonadati</taxon>
        <taxon>Pseudomonadota</taxon>
        <taxon>Gammaproteobacteria</taxon>
        <taxon>Enterobacterales</taxon>
        <taxon>Enterobacteriaceae</taxon>
        <taxon>Salmonella</taxon>
    </lineage>
</organism>
<evidence type="ECO:0000259" key="2">
    <source>
        <dbReference type="Pfam" id="PF04151"/>
    </source>
</evidence>
<protein>
    <submittedName>
        <fullName evidence="3">Inhibitor of g-type lysozyme</fullName>
    </submittedName>
</protein>
<sequence>MKMKMFCKAIAYFALLTSTAFAAGKNINVEFTKGHDSAQYTGVIRGYDYDTYKFYAQKGQKIHASISNDGTYTYLFGPGISDSVNLSRYSTDLNENNQYTLPATGRYELRVLQMRNDARRNKSKKYSVNIQIK</sequence>
<keyword evidence="1" id="KW-0732">Signal</keyword>
<comment type="caution">
    <text evidence="3">The sequence shown here is derived from an EMBL/GenBank/DDBJ whole genome shotgun (WGS) entry which is preliminary data.</text>
</comment>
<dbReference type="Proteomes" id="UP000839513">
    <property type="component" value="Unassembled WGS sequence"/>
</dbReference>
<dbReference type="EMBL" id="RNUA01000011">
    <property type="protein sequence ID" value="MHS97322.1"/>
    <property type="molecule type" value="Genomic_DNA"/>
</dbReference>
<dbReference type="InterPro" id="IPR007280">
    <property type="entry name" value="Peptidase_C_arc/bac"/>
</dbReference>
<feature type="signal peptide" evidence="1">
    <location>
        <begin position="1"/>
        <end position="22"/>
    </location>
</feature>
<reference evidence="3" key="1">
    <citation type="submission" date="2018-11" db="EMBL/GenBank/DDBJ databases">
        <authorList>
            <consortium name="PulseNet: The National Subtyping Network for Foodborne Disease Surveillance"/>
            <person name="Tarr C.L."/>
            <person name="Trees E."/>
            <person name="Katz L.S."/>
            <person name="Carleton-Romer H.A."/>
            <person name="Stroika S."/>
            <person name="Kucerova Z."/>
            <person name="Roache K.F."/>
            <person name="Sabol A.L."/>
            <person name="Besser J."/>
            <person name="Gerner-Smidt P."/>
        </authorList>
    </citation>
    <scope>NUCLEOTIDE SEQUENCE [LARGE SCALE GENOMIC DNA]</scope>
    <source>
        <strain evidence="3">PNUSAS059687</strain>
    </source>
</reference>
<feature type="chain" id="PRO_5030078015" evidence="1">
    <location>
        <begin position="23"/>
        <end position="133"/>
    </location>
</feature>
<gene>
    <name evidence="3" type="ORF">EEN88_05430</name>
</gene>
<evidence type="ECO:0000256" key="1">
    <source>
        <dbReference type="SAM" id="SignalP"/>
    </source>
</evidence>
<dbReference type="AlphaFoldDB" id="A0A3L2L470"/>
<proteinExistence type="predicted"/>
<dbReference type="Gene3D" id="2.60.120.380">
    <property type="match status" value="1"/>
</dbReference>
<feature type="domain" description="Peptidase C-terminal archaeal/bacterial" evidence="2">
    <location>
        <begin position="48"/>
        <end position="111"/>
    </location>
</feature>